<evidence type="ECO:0008006" key="4">
    <source>
        <dbReference type="Google" id="ProtNLM"/>
    </source>
</evidence>
<comment type="caution">
    <text evidence="2">The sequence shown here is derived from an EMBL/GenBank/DDBJ whole genome shotgun (WGS) entry which is preliminary data.</text>
</comment>
<protein>
    <recommendedName>
        <fullName evidence="4">Transmembrane protein 222</fullName>
    </recommendedName>
</protein>
<keyword evidence="1" id="KW-0472">Membrane</keyword>
<dbReference type="PANTHER" id="PTHR20921:SF0">
    <property type="entry name" value="TRANSMEMBRANE PROTEIN 222"/>
    <property type="match status" value="1"/>
</dbReference>
<dbReference type="EMBL" id="JAPXFL010000009">
    <property type="protein sequence ID" value="KAK9501435.1"/>
    <property type="molecule type" value="Genomic_DNA"/>
</dbReference>
<dbReference type="InterPro" id="IPR008496">
    <property type="entry name" value="TMEM222/RTE1"/>
</dbReference>
<dbReference type="AlphaFoldDB" id="A0AAW1CSK4"/>
<feature type="transmembrane region" description="Helical" evidence="1">
    <location>
        <begin position="177"/>
        <end position="200"/>
    </location>
</feature>
<accession>A0AAW1CSK4</accession>
<evidence type="ECO:0000313" key="3">
    <source>
        <dbReference type="Proteomes" id="UP001461498"/>
    </source>
</evidence>
<reference evidence="2 3" key="1">
    <citation type="submission" date="2022-12" db="EMBL/GenBank/DDBJ databases">
        <title>Chromosome-level genome assembly of true bugs.</title>
        <authorList>
            <person name="Ma L."/>
            <person name="Li H."/>
        </authorList>
    </citation>
    <scope>NUCLEOTIDE SEQUENCE [LARGE SCALE GENOMIC DNA]</scope>
    <source>
        <strain evidence="2">Lab_2022b</strain>
    </source>
</reference>
<keyword evidence="3" id="KW-1185">Reference proteome</keyword>
<keyword evidence="1" id="KW-1133">Transmembrane helix</keyword>
<organism evidence="2 3">
    <name type="scientific">Rhynocoris fuscipes</name>
    <dbReference type="NCBI Taxonomy" id="488301"/>
    <lineage>
        <taxon>Eukaryota</taxon>
        <taxon>Metazoa</taxon>
        <taxon>Ecdysozoa</taxon>
        <taxon>Arthropoda</taxon>
        <taxon>Hexapoda</taxon>
        <taxon>Insecta</taxon>
        <taxon>Pterygota</taxon>
        <taxon>Neoptera</taxon>
        <taxon>Paraneoptera</taxon>
        <taxon>Hemiptera</taxon>
        <taxon>Heteroptera</taxon>
        <taxon>Panheteroptera</taxon>
        <taxon>Cimicomorpha</taxon>
        <taxon>Reduviidae</taxon>
        <taxon>Harpactorinae</taxon>
        <taxon>Harpactorini</taxon>
        <taxon>Rhynocoris</taxon>
    </lineage>
</organism>
<dbReference type="Proteomes" id="UP001461498">
    <property type="component" value="Unassembled WGS sequence"/>
</dbReference>
<dbReference type="PANTHER" id="PTHR20921">
    <property type="entry name" value="TRANSMEMBRANE PROTEIN 222"/>
    <property type="match status" value="1"/>
</dbReference>
<evidence type="ECO:0000313" key="2">
    <source>
        <dbReference type="EMBL" id="KAK9501436.1"/>
    </source>
</evidence>
<evidence type="ECO:0000256" key="1">
    <source>
        <dbReference type="SAM" id="Phobius"/>
    </source>
</evidence>
<keyword evidence="1" id="KW-0812">Transmembrane</keyword>
<feature type="transmembrane region" description="Helical" evidence="1">
    <location>
        <begin position="151"/>
        <end position="171"/>
    </location>
</feature>
<dbReference type="EMBL" id="JAPXFL010000009">
    <property type="protein sequence ID" value="KAK9501436.1"/>
    <property type="molecule type" value="Genomic_DNA"/>
</dbReference>
<name>A0AAW1CSK4_9HEMI</name>
<gene>
    <name evidence="2" type="ORF">O3M35_012158</name>
</gene>
<dbReference type="Pfam" id="PF05608">
    <property type="entry name" value="RTE1"/>
    <property type="match status" value="2"/>
</dbReference>
<sequence>MAYNCPGYVDALQTRPLKPDEICILDDNMETNLSTPPRRSYRYPYCIVWTPIPCLTWFLPFIGHMGICTSNGVIRDFAGSYYVSEDDMAFGRPTKVWQLDPNKATGNWDSAISEAADVYKTRVHNLCCDNCHSMVALALNKMKYGDRNWNMIYLCFGMLFHGRFVDFGALVKTILPFLIVLILILSLLIYFLFYFIIFSFTKLT</sequence>
<proteinExistence type="predicted"/>